<dbReference type="InterPro" id="IPR043682">
    <property type="entry name" value="RqcH_bacterial"/>
</dbReference>
<comment type="similarity">
    <text evidence="5">Belongs to the NEMF family.</text>
</comment>
<dbReference type="PANTHER" id="PTHR15239">
    <property type="entry name" value="NUCLEAR EXPORT MEDIATOR FACTOR NEMF"/>
    <property type="match status" value="1"/>
</dbReference>
<evidence type="ECO:0000259" key="6">
    <source>
        <dbReference type="Pfam" id="PF05670"/>
    </source>
</evidence>
<gene>
    <name evidence="5" type="primary">rqcH</name>
    <name evidence="7" type="ORF">AWN73_02115</name>
</gene>
<dbReference type="RefSeq" id="WP_043661299.1">
    <property type="nucleotide sequence ID" value="NZ_JSEG01000001.1"/>
</dbReference>
<evidence type="ECO:0000256" key="2">
    <source>
        <dbReference type="ARBA" id="ARBA00022730"/>
    </source>
</evidence>
<evidence type="ECO:0000313" key="8">
    <source>
        <dbReference type="Proteomes" id="UP000238081"/>
    </source>
</evidence>
<organism evidence="7 8">
    <name type="scientific">Clostridium butyricum</name>
    <dbReference type="NCBI Taxonomy" id="1492"/>
    <lineage>
        <taxon>Bacteria</taxon>
        <taxon>Bacillati</taxon>
        <taxon>Bacillota</taxon>
        <taxon>Clostridia</taxon>
        <taxon>Eubacteriales</taxon>
        <taxon>Clostridiaceae</taxon>
        <taxon>Clostridium</taxon>
    </lineage>
</organism>
<proteinExistence type="inferred from homology"/>
<dbReference type="PANTHER" id="PTHR15239:SF6">
    <property type="entry name" value="RIBOSOME QUALITY CONTROL COMPLEX SUBUNIT NEMF"/>
    <property type="match status" value="1"/>
</dbReference>
<dbReference type="InterPro" id="IPR051608">
    <property type="entry name" value="RQC_Subunit_NEMF"/>
</dbReference>
<dbReference type="EMBL" id="LRDH01000096">
    <property type="protein sequence ID" value="PPV15903.1"/>
    <property type="molecule type" value="Genomic_DNA"/>
</dbReference>
<comment type="caution">
    <text evidence="7">The sequence shown here is derived from an EMBL/GenBank/DDBJ whole genome shotgun (WGS) entry which is preliminary data.</text>
</comment>
<evidence type="ECO:0000256" key="4">
    <source>
        <dbReference type="ARBA" id="ARBA00022917"/>
    </source>
</evidence>
<dbReference type="InterPro" id="IPR008532">
    <property type="entry name" value="NFACT_RNA-bd"/>
</dbReference>
<dbReference type="GO" id="GO:0000049">
    <property type="term" value="F:tRNA binding"/>
    <property type="evidence" value="ECO:0007669"/>
    <property type="project" value="UniProtKB-UniRule"/>
</dbReference>
<dbReference type="GO" id="GO:0019843">
    <property type="term" value="F:rRNA binding"/>
    <property type="evidence" value="ECO:0007669"/>
    <property type="project" value="UniProtKB-UniRule"/>
</dbReference>
<evidence type="ECO:0000256" key="1">
    <source>
        <dbReference type="ARBA" id="ARBA00022555"/>
    </source>
</evidence>
<dbReference type="AlphaFoldDB" id="A0A0A6PTK2"/>
<evidence type="ECO:0000313" key="7">
    <source>
        <dbReference type="EMBL" id="PPV15903.1"/>
    </source>
</evidence>
<dbReference type="Proteomes" id="UP000238081">
    <property type="component" value="Unassembled WGS sequence"/>
</dbReference>
<sequence>MALDGIYLNSLMRSLEDTLLGSKIDKINQPEKDEIILTLRKDRKNIKLLISSSPRFARIHLTETVKENPIKAPMYLMVLRKYILGGRIIKVTQKDSDRILIMEIENRDELGFDSVYSLIIEIMGRHSNITLVRNRDNKVMESIKHITPDINSYRVLYPGVNYVFPPKSEKLNPFTCSYDEFNNYISSNSLIFDDKFYSACFTGVSKLLSQDLYFTLTEKIQSPTRTEIYNNFKDLMDNLDKNLSFKIYTTKTGLIKDFYSLNLSFFEKDYNSISYDDPNELMDDFYSKKDKQDRLQNKSTDLQKLIHTNIERCNKKAKILHETLKECKEKEELRIKGDLLTSFIYTIKKGDKECSLLNFYNENEEEYITISLDSNKTPSENIQRYYKKYNKLKVSEEYAKMQLSKNEEEIEYLNSVLTNIINVESYDEIDEIKKELIETGYIRFNKNFKNGKKNKTSKPHHFVSSDNIDIYVGKNNLQNDYLSLKFANKNYLWLHAKDIPGSHVIVCDFNVPDTTLEEAAIIAGYYSKGKNSPKLSIDYTKVKELKKPNGAKPGMVIYHTNKTVIINPNEFTKKFEKNNSNKQ</sequence>
<keyword evidence="3 5" id="KW-0694">RNA-binding</keyword>
<feature type="domain" description="NFACT RNA-binding" evidence="6">
    <location>
        <begin position="458"/>
        <end position="556"/>
    </location>
</feature>
<dbReference type="GO" id="GO:0043023">
    <property type="term" value="F:ribosomal large subunit binding"/>
    <property type="evidence" value="ECO:0007669"/>
    <property type="project" value="UniProtKB-UniRule"/>
</dbReference>
<keyword evidence="1 5" id="KW-0820">tRNA-binding</keyword>
<protein>
    <recommendedName>
        <fullName evidence="5">Rqc2 homolog RqcH</fullName>
        <shortName evidence="5">RqcH</shortName>
    </recommendedName>
</protein>
<dbReference type="GO" id="GO:1990112">
    <property type="term" value="C:RQC complex"/>
    <property type="evidence" value="ECO:0007669"/>
    <property type="project" value="TreeGrafter"/>
</dbReference>
<dbReference type="Pfam" id="PF05670">
    <property type="entry name" value="NFACT-R_1"/>
    <property type="match status" value="1"/>
</dbReference>
<reference evidence="7 8" key="1">
    <citation type="submission" date="2016-01" db="EMBL/GenBank/DDBJ databases">
        <title>Characterization of the Clostridium difficile lineages that are prevalent in Hong Kong and China.</title>
        <authorList>
            <person name="Kwok J.S.-L."/>
            <person name="Lam W.-Y."/>
            <person name="Ip M."/>
            <person name="Chan T.-F."/>
            <person name="Hawkey P.M."/>
            <person name="Tsui S.K.-W."/>
        </authorList>
    </citation>
    <scope>NUCLEOTIDE SEQUENCE [LARGE SCALE GENOMIC DNA]</scope>
    <source>
        <strain evidence="7 8">300064</strain>
    </source>
</reference>
<keyword evidence="4 5" id="KW-0648">Protein biosynthesis</keyword>
<keyword evidence="2 5" id="KW-0699">rRNA-binding</keyword>
<evidence type="ECO:0000256" key="5">
    <source>
        <dbReference type="HAMAP-Rule" id="MF_00844"/>
    </source>
</evidence>
<accession>A0A0A6PTK2</accession>
<dbReference type="Pfam" id="PF05833">
    <property type="entry name" value="NFACT_N"/>
    <property type="match status" value="1"/>
</dbReference>
<dbReference type="Gene3D" id="2.30.310.10">
    <property type="entry name" value="ibrinogen binding protein from staphylococcus aureus domain"/>
    <property type="match status" value="1"/>
</dbReference>
<name>A0A0A6PTK2_CLOBU</name>
<dbReference type="HAMAP" id="MF_00844_B">
    <property type="entry name" value="RqcH_B"/>
    <property type="match status" value="1"/>
</dbReference>
<dbReference type="GO" id="GO:0072344">
    <property type="term" value="P:rescue of stalled ribosome"/>
    <property type="evidence" value="ECO:0007669"/>
    <property type="project" value="UniProtKB-UniRule"/>
</dbReference>
<comment type="function">
    <text evidence="5">Key component of the ribosome quality control system (RQC), a ribosome-associated complex that mediates the extraction of incompletely synthesized nascent chains from stalled ribosomes and their subsequent degradation. RqcH recruits Ala-charged tRNA, and with RqcP directs the elongation of stalled nascent chains on 50S ribosomal subunits, leading to non-templated C-terminal alanine extensions (Ala tail). The Ala tail promotes nascent chain degradation. May add between 1 and at least 8 Ala residues. Binds to stalled 50S ribosomal subunits.</text>
</comment>
<evidence type="ECO:0000256" key="3">
    <source>
        <dbReference type="ARBA" id="ARBA00022884"/>
    </source>
</evidence>
<dbReference type="FunFam" id="2.30.310.10:FF:000004">
    <property type="entry name" value="Fibronectin-binding protein A"/>
    <property type="match status" value="1"/>
</dbReference>
<comment type="subunit">
    <text evidence="5">Associates with stalled 50S ribosomal subunits. Binds to RqcP.</text>
</comment>